<dbReference type="Gene3D" id="3.10.350.10">
    <property type="entry name" value="LysM domain"/>
    <property type="match status" value="1"/>
</dbReference>
<reference evidence="9" key="1">
    <citation type="journal article" date="2020" name="Fungal Divers.">
        <title>Resolving the Mortierellaceae phylogeny through synthesis of multi-gene phylogenetics and phylogenomics.</title>
        <authorList>
            <person name="Vandepol N."/>
            <person name="Liber J."/>
            <person name="Desiro A."/>
            <person name="Na H."/>
            <person name="Kennedy M."/>
            <person name="Barry K."/>
            <person name="Grigoriev I.V."/>
            <person name="Miller A.N."/>
            <person name="O'Donnell K."/>
            <person name="Stajich J.E."/>
            <person name="Bonito G."/>
        </authorList>
    </citation>
    <scope>NUCLEOTIDE SEQUENCE</scope>
    <source>
        <strain evidence="9">NVP60</strain>
    </source>
</reference>
<dbReference type="CDD" id="cd02440">
    <property type="entry name" value="AdoMet_MTases"/>
    <property type="match status" value="1"/>
</dbReference>
<evidence type="ECO:0000256" key="7">
    <source>
        <dbReference type="ARBA" id="ARBA00022691"/>
    </source>
</evidence>
<dbReference type="CDD" id="cd00118">
    <property type="entry name" value="LysM"/>
    <property type="match status" value="1"/>
</dbReference>
<dbReference type="GO" id="GO:0005737">
    <property type="term" value="C:cytoplasm"/>
    <property type="evidence" value="ECO:0007669"/>
    <property type="project" value="UniProtKB-SubCell"/>
</dbReference>
<dbReference type="InterPro" id="IPR011055">
    <property type="entry name" value="Dup_hybrid_motif"/>
</dbReference>
<name>A0A9P6RR91_9FUNG</name>
<dbReference type="GO" id="GO:0032259">
    <property type="term" value="P:methylation"/>
    <property type="evidence" value="ECO:0007669"/>
    <property type="project" value="UniProtKB-KW"/>
</dbReference>
<dbReference type="PANTHER" id="PTHR11579">
    <property type="entry name" value="PROTEIN-L-ISOASPARTATE O-METHYLTRANSFERASE"/>
    <property type="match status" value="1"/>
</dbReference>
<organism evidence="9 10">
    <name type="scientific">Linnemannia gamsii</name>
    <dbReference type="NCBI Taxonomy" id="64522"/>
    <lineage>
        <taxon>Eukaryota</taxon>
        <taxon>Fungi</taxon>
        <taxon>Fungi incertae sedis</taxon>
        <taxon>Mucoromycota</taxon>
        <taxon>Mortierellomycotina</taxon>
        <taxon>Mortierellomycetes</taxon>
        <taxon>Mortierellales</taxon>
        <taxon>Mortierellaceae</taxon>
        <taxon>Linnemannia</taxon>
    </lineage>
</organism>
<comment type="subcellular location">
    <subcellularLocation>
        <location evidence="1">Cytoplasm</location>
    </subcellularLocation>
</comment>
<dbReference type="SMART" id="SM00257">
    <property type="entry name" value="LysM"/>
    <property type="match status" value="1"/>
</dbReference>
<gene>
    <name evidence="9" type="ORF">BGZ97_006753</name>
</gene>
<dbReference type="PROSITE" id="PS51782">
    <property type="entry name" value="LYSM"/>
    <property type="match status" value="1"/>
</dbReference>
<dbReference type="EMBL" id="JAAAIN010000003">
    <property type="protein sequence ID" value="KAG0323391.1"/>
    <property type="molecule type" value="Genomic_DNA"/>
</dbReference>
<dbReference type="SUPFAM" id="SSF51261">
    <property type="entry name" value="Duplicated hybrid motif"/>
    <property type="match status" value="1"/>
</dbReference>
<dbReference type="InterPro" id="IPR036779">
    <property type="entry name" value="LysM_dom_sf"/>
</dbReference>
<evidence type="ECO:0000256" key="2">
    <source>
        <dbReference type="ARBA" id="ARBA00005369"/>
    </source>
</evidence>
<dbReference type="PROSITE" id="PS01279">
    <property type="entry name" value="PCMT"/>
    <property type="match status" value="1"/>
</dbReference>
<sequence>MTAPNGFRYLNGTPTDCVHIALTGVLDYKPDLVVSGINNGQNMGEDTLYSGQWDVTRLGHGFSCRGAWSRINYSAATGSHPHAIATISARLGIDGGVRVMTQAKRFPLGLAEVRASQTSQGYLGVGAAPTAKSWVSTLARMEAKASQPSLSKRVTVLHPALASERVRERMVERLRAGGVSHARVLAAMNAVPRHLFVDPGLAAQAYQELALPIGHQQTISKPAVVARMIELAAADRVLEKVLEIGTGCGYQAAVLSHVAREVYSIERVRPLFERAKKNLRPLRVANLRLHYGDGCLGLPAAAPFDAIIIAAAGIGVPDRLLEQLAVGGRLIAPVVVPAESETSNETQVLTLIERVSATQWPIFQGILCALSLLAFGACSTRLINAPISDRFEESALASQLALAPSSPPPGYYRVKLGDTLYRIALEHGQHYQDVVAWNNLQSSSQIAVDQLLRVVPPGAEPASNTPGVSTAPVVDGAVEVRSLDGGADLYGAAPPIASIGPGAQTAVPAASAITFAWPVRGPILGTFDELKNKGLDIGGIVGAPISAAAEGRVVYAGNGLRGYGNLIIIKHDVTFLTAYAHNRALFVKEGEAVAKGQKIAEMGNSDANRVMLHFEVRQQGKPVDPMKYLSTPQ</sequence>
<dbReference type="SUPFAM" id="SSF64167">
    <property type="entry name" value="SurE-like"/>
    <property type="match status" value="1"/>
</dbReference>
<dbReference type="EC" id="2.1.1.77" evidence="3"/>
<dbReference type="Pfam" id="PF01135">
    <property type="entry name" value="PCMT"/>
    <property type="match status" value="1"/>
</dbReference>
<dbReference type="Gene3D" id="3.40.50.150">
    <property type="entry name" value="Vaccinia Virus protein VP39"/>
    <property type="match status" value="1"/>
</dbReference>
<dbReference type="InterPro" id="IPR016047">
    <property type="entry name" value="M23ase_b-sheet_dom"/>
</dbReference>
<dbReference type="InterPro" id="IPR018392">
    <property type="entry name" value="LysM"/>
</dbReference>
<keyword evidence="6" id="KW-0808">Transferase</keyword>
<evidence type="ECO:0000256" key="5">
    <source>
        <dbReference type="ARBA" id="ARBA00022603"/>
    </source>
</evidence>
<dbReference type="SUPFAM" id="SSF53335">
    <property type="entry name" value="S-adenosyl-L-methionine-dependent methyltransferases"/>
    <property type="match status" value="1"/>
</dbReference>
<evidence type="ECO:0000256" key="6">
    <source>
        <dbReference type="ARBA" id="ARBA00022679"/>
    </source>
</evidence>
<dbReference type="InterPro" id="IPR029063">
    <property type="entry name" value="SAM-dependent_MTases_sf"/>
</dbReference>
<dbReference type="Gene3D" id="3.40.1210.10">
    <property type="entry name" value="Survival protein SurE-like phosphatase/nucleotidase"/>
    <property type="match status" value="1"/>
</dbReference>
<evidence type="ECO:0000259" key="8">
    <source>
        <dbReference type="PROSITE" id="PS51782"/>
    </source>
</evidence>
<dbReference type="Gene3D" id="2.70.70.10">
    <property type="entry name" value="Glucose Permease (Domain IIA)"/>
    <property type="match status" value="1"/>
</dbReference>
<dbReference type="InterPro" id="IPR000682">
    <property type="entry name" value="PCMT"/>
</dbReference>
<keyword evidence="4" id="KW-0963">Cytoplasm</keyword>
<dbReference type="GO" id="GO:0004719">
    <property type="term" value="F:protein-L-isoaspartate (D-aspartate) O-methyltransferase activity"/>
    <property type="evidence" value="ECO:0007669"/>
    <property type="project" value="UniProtKB-EC"/>
</dbReference>
<dbReference type="NCBIfam" id="NF001453">
    <property type="entry name" value="PRK00312.1"/>
    <property type="match status" value="1"/>
</dbReference>
<keyword evidence="10" id="KW-1185">Reference proteome</keyword>
<dbReference type="Proteomes" id="UP000823405">
    <property type="component" value="Unassembled WGS sequence"/>
</dbReference>
<comment type="similarity">
    <text evidence="2">Belongs to the methyltransferase superfamily. L-isoaspartyl/D-aspartyl protein methyltransferase family.</text>
</comment>
<feature type="domain" description="LysM" evidence="8">
    <location>
        <begin position="410"/>
        <end position="454"/>
    </location>
</feature>
<dbReference type="AlphaFoldDB" id="A0A9P6RR91"/>
<evidence type="ECO:0000313" key="10">
    <source>
        <dbReference type="Proteomes" id="UP000823405"/>
    </source>
</evidence>
<keyword evidence="7" id="KW-0949">S-adenosyl-L-methionine</keyword>
<evidence type="ECO:0000256" key="3">
    <source>
        <dbReference type="ARBA" id="ARBA00011890"/>
    </source>
</evidence>
<keyword evidence="5" id="KW-0489">Methyltransferase</keyword>
<dbReference type="PANTHER" id="PTHR11579:SF0">
    <property type="entry name" value="PROTEIN-L-ISOASPARTATE(D-ASPARTATE) O-METHYLTRANSFERASE"/>
    <property type="match status" value="1"/>
</dbReference>
<evidence type="ECO:0000256" key="1">
    <source>
        <dbReference type="ARBA" id="ARBA00004496"/>
    </source>
</evidence>
<proteinExistence type="inferred from homology"/>
<dbReference type="Pfam" id="PF01551">
    <property type="entry name" value="Peptidase_M23"/>
    <property type="match status" value="1"/>
</dbReference>
<dbReference type="OrthoDB" id="2107166at2759"/>
<accession>A0A9P6RR91</accession>
<protein>
    <recommendedName>
        <fullName evidence="3">protein-L-isoaspartate(D-aspartate) O-methyltransferase</fullName>
        <ecNumber evidence="3">2.1.1.77</ecNumber>
    </recommendedName>
</protein>
<dbReference type="GO" id="GO:0016787">
    <property type="term" value="F:hydrolase activity"/>
    <property type="evidence" value="ECO:0007669"/>
    <property type="project" value="InterPro"/>
</dbReference>
<evidence type="ECO:0000313" key="9">
    <source>
        <dbReference type="EMBL" id="KAG0323391.1"/>
    </source>
</evidence>
<dbReference type="InterPro" id="IPR036523">
    <property type="entry name" value="SurE-like_sf"/>
</dbReference>
<dbReference type="CDD" id="cd12797">
    <property type="entry name" value="M23_peptidase"/>
    <property type="match status" value="1"/>
</dbReference>
<dbReference type="NCBIfam" id="TIGR00080">
    <property type="entry name" value="pimt"/>
    <property type="match status" value="1"/>
</dbReference>
<comment type="caution">
    <text evidence="9">The sequence shown here is derived from an EMBL/GenBank/DDBJ whole genome shotgun (WGS) entry which is preliminary data.</text>
</comment>
<dbReference type="Pfam" id="PF01476">
    <property type="entry name" value="LysM"/>
    <property type="match status" value="1"/>
</dbReference>
<evidence type="ECO:0000256" key="4">
    <source>
        <dbReference type="ARBA" id="ARBA00022490"/>
    </source>
</evidence>
<dbReference type="InterPro" id="IPR002828">
    <property type="entry name" value="SurE-like_Pase/nucleotidase"/>
</dbReference>
<dbReference type="Pfam" id="PF01975">
    <property type="entry name" value="SurE"/>
    <property type="match status" value="1"/>
</dbReference>